<sequence length="95" mass="10867">MDQMDTTTGKPDYPYFCPSCRSNRVKFSIINKSIQSIRKDAISGAVMERGEAAAVMEDDPVIQCNICQYTSNEMRFMKQAEREPRKDETPTIMYG</sequence>
<dbReference type="RefSeq" id="WP_379927461.1">
    <property type="nucleotide sequence ID" value="NZ_JBHUMM010000001.1"/>
</dbReference>
<protein>
    <submittedName>
        <fullName evidence="1">Uncharacterized protein</fullName>
    </submittedName>
</protein>
<organism evidence="1 2">
    <name type="scientific">Marinicrinis sediminis</name>
    <dbReference type="NCBI Taxonomy" id="1652465"/>
    <lineage>
        <taxon>Bacteria</taxon>
        <taxon>Bacillati</taxon>
        <taxon>Bacillota</taxon>
        <taxon>Bacilli</taxon>
        <taxon>Bacillales</taxon>
        <taxon>Paenibacillaceae</taxon>
    </lineage>
</organism>
<reference evidence="2" key="1">
    <citation type="journal article" date="2019" name="Int. J. Syst. Evol. Microbiol.">
        <title>The Global Catalogue of Microorganisms (GCM) 10K type strain sequencing project: providing services to taxonomists for standard genome sequencing and annotation.</title>
        <authorList>
            <consortium name="The Broad Institute Genomics Platform"/>
            <consortium name="The Broad Institute Genome Sequencing Center for Infectious Disease"/>
            <person name="Wu L."/>
            <person name="Ma J."/>
        </authorList>
    </citation>
    <scope>NUCLEOTIDE SEQUENCE [LARGE SCALE GENOMIC DNA]</scope>
    <source>
        <strain evidence="2">KCTC 33676</strain>
    </source>
</reference>
<comment type="caution">
    <text evidence="1">The sequence shown here is derived from an EMBL/GenBank/DDBJ whole genome shotgun (WGS) entry which is preliminary data.</text>
</comment>
<dbReference type="EMBL" id="JBHUMM010000001">
    <property type="protein sequence ID" value="MFD2670120.1"/>
    <property type="molecule type" value="Genomic_DNA"/>
</dbReference>
<evidence type="ECO:0000313" key="1">
    <source>
        <dbReference type="EMBL" id="MFD2670120.1"/>
    </source>
</evidence>
<proteinExistence type="predicted"/>
<name>A0ABW5R523_9BACL</name>
<dbReference type="Proteomes" id="UP001597497">
    <property type="component" value="Unassembled WGS sequence"/>
</dbReference>
<keyword evidence="2" id="KW-1185">Reference proteome</keyword>
<evidence type="ECO:0000313" key="2">
    <source>
        <dbReference type="Proteomes" id="UP001597497"/>
    </source>
</evidence>
<accession>A0ABW5R523</accession>
<gene>
    <name evidence="1" type="ORF">ACFSUC_00685</name>
</gene>